<name>A0ACC2VF65_9TREE</name>
<organism evidence="1 2">
    <name type="scientific">Naganishia friedmannii</name>
    <dbReference type="NCBI Taxonomy" id="89922"/>
    <lineage>
        <taxon>Eukaryota</taxon>
        <taxon>Fungi</taxon>
        <taxon>Dikarya</taxon>
        <taxon>Basidiomycota</taxon>
        <taxon>Agaricomycotina</taxon>
        <taxon>Tremellomycetes</taxon>
        <taxon>Filobasidiales</taxon>
        <taxon>Filobasidiaceae</taxon>
        <taxon>Naganishia</taxon>
    </lineage>
</organism>
<dbReference type="Proteomes" id="UP001227268">
    <property type="component" value="Unassembled WGS sequence"/>
</dbReference>
<protein>
    <submittedName>
        <fullName evidence="1">Uncharacterized protein</fullName>
    </submittedName>
</protein>
<gene>
    <name evidence="1" type="ORF">QFC21_004910</name>
</gene>
<keyword evidence="2" id="KW-1185">Reference proteome</keyword>
<comment type="caution">
    <text evidence="1">The sequence shown here is derived from an EMBL/GenBank/DDBJ whole genome shotgun (WGS) entry which is preliminary data.</text>
</comment>
<reference evidence="1" key="1">
    <citation type="submission" date="2023-04" db="EMBL/GenBank/DDBJ databases">
        <title>Draft Genome sequencing of Naganishia species isolated from polar environments using Oxford Nanopore Technology.</title>
        <authorList>
            <person name="Leo P."/>
            <person name="Venkateswaran K."/>
        </authorList>
    </citation>
    <scope>NUCLEOTIDE SEQUENCE</scope>
    <source>
        <strain evidence="1">MNA-CCFEE 5423</strain>
    </source>
</reference>
<dbReference type="EMBL" id="JASBWT010000017">
    <property type="protein sequence ID" value="KAJ9097241.1"/>
    <property type="molecule type" value="Genomic_DNA"/>
</dbReference>
<evidence type="ECO:0000313" key="1">
    <source>
        <dbReference type="EMBL" id="KAJ9097241.1"/>
    </source>
</evidence>
<accession>A0ACC2VF65</accession>
<proteinExistence type="predicted"/>
<sequence>MSESLGQCCISGVTWEGEPKGQVQKISGHDVYVAEPKEGGDKSKALLLLSDVFGLGLVNNKLLADDYARQGYHTYLVDYLSGDPIGPDEMNSGNFDLMGWLAKHGEEAVHSVLDPVMDGLKEQGVNKFAAVGYCFGGKYTVRLAIQKRISLGMIAHPSLLQVPEDLEALKKVTSEVPMLFITCETDQMYGPEKQKVGDDILGNGTTEGEGYKRIYYDGCTHGFAVRGDKSDPKVKFGKEDAFKQTLEWFKKAGF</sequence>
<evidence type="ECO:0000313" key="2">
    <source>
        <dbReference type="Proteomes" id="UP001227268"/>
    </source>
</evidence>